<dbReference type="InterPro" id="IPR041694">
    <property type="entry name" value="ADH_N_2"/>
</dbReference>
<feature type="region of interest" description="Disordered" evidence="2">
    <location>
        <begin position="336"/>
        <end position="357"/>
    </location>
</feature>
<feature type="domain" description="Enoyl reductase (ER)" evidence="3">
    <location>
        <begin position="19"/>
        <end position="330"/>
    </location>
</feature>
<name>A0ABX8RY99_NOCIO</name>
<dbReference type="InterPro" id="IPR045010">
    <property type="entry name" value="MDR_fam"/>
</dbReference>
<dbReference type="PANTHER" id="PTHR43205:SF7">
    <property type="entry name" value="PROSTAGLANDIN REDUCTASE 1"/>
    <property type="match status" value="1"/>
</dbReference>
<evidence type="ECO:0000256" key="1">
    <source>
        <dbReference type="ARBA" id="ARBA00023002"/>
    </source>
</evidence>
<evidence type="ECO:0000256" key="2">
    <source>
        <dbReference type="SAM" id="MobiDB-lite"/>
    </source>
</evidence>
<keyword evidence="1" id="KW-0560">Oxidoreductase</keyword>
<dbReference type="InterPro" id="IPR020843">
    <property type="entry name" value="ER"/>
</dbReference>
<feature type="compositionally biased region" description="Low complexity" evidence="2">
    <location>
        <begin position="339"/>
        <end position="349"/>
    </location>
</feature>
<evidence type="ECO:0000313" key="4">
    <source>
        <dbReference type="EMBL" id="QXN94528.1"/>
    </source>
</evidence>
<dbReference type="Pfam" id="PF00107">
    <property type="entry name" value="ADH_zinc_N"/>
    <property type="match status" value="1"/>
</dbReference>
<dbReference type="CDD" id="cd05288">
    <property type="entry name" value="PGDH"/>
    <property type="match status" value="1"/>
</dbReference>
<gene>
    <name evidence="4" type="ORF">KV110_16615</name>
</gene>
<dbReference type="InterPro" id="IPR013149">
    <property type="entry name" value="ADH-like_C"/>
</dbReference>
<dbReference type="PANTHER" id="PTHR43205">
    <property type="entry name" value="PROSTAGLANDIN REDUCTASE"/>
    <property type="match status" value="1"/>
</dbReference>
<keyword evidence="5" id="KW-1185">Reference proteome</keyword>
<evidence type="ECO:0000313" key="5">
    <source>
        <dbReference type="Proteomes" id="UP000694257"/>
    </source>
</evidence>
<evidence type="ECO:0000259" key="3">
    <source>
        <dbReference type="SMART" id="SM00829"/>
    </source>
</evidence>
<reference evidence="4 5" key="1">
    <citation type="submission" date="2021-07" db="EMBL/GenBank/DDBJ databases">
        <title>Whole Genome Sequence of Nocardia Iowensis.</title>
        <authorList>
            <person name="Lamm A."/>
            <person name="Collins-Fairclough A.M."/>
            <person name="Bunk B."/>
            <person name="Sproer C."/>
        </authorList>
    </citation>
    <scope>NUCLEOTIDE SEQUENCE [LARGE SCALE GENOMIC DNA]</scope>
    <source>
        <strain evidence="4 5">NRRL 5646</strain>
    </source>
</reference>
<proteinExistence type="predicted"/>
<dbReference type="SMART" id="SM00829">
    <property type="entry name" value="PKS_ER"/>
    <property type="match status" value="1"/>
</dbReference>
<dbReference type="Proteomes" id="UP000694257">
    <property type="component" value="Chromosome"/>
</dbReference>
<sequence length="357" mass="37111">MAISTREWQLVARPAGEPASENFQLVTAWLEDPGPGQVLVANDWLSVDPYMRGRMNEGKSYMPPFELGQALTGAAVGTVIDSRADSIPVGTTVIHFAGWREHAVLAAADTQMVDVRRSPAQAYLGVLGATGLTAYVGLTEIAPVRAGDVVFVSGAAGAVGSAAGQIARKLGATRVIGSAGGPDKSAHLLAELGFDAAIDYRQGDLTGQLAAAAPEGVDVYFDNVGGAHLQAALSVLNTFGRVALCGAISGYNHPAPGPDNLNLAIRKRITLRGYVVGDHTERAGHWVRTAAGWLADGSLRVTETVAVGIDQAVEAFLTMMRGGNIGKMLVHLPRSGDDSASPAAPAKAPARQRHSSH</sequence>
<dbReference type="EMBL" id="CP078145">
    <property type="protein sequence ID" value="QXN94528.1"/>
    <property type="molecule type" value="Genomic_DNA"/>
</dbReference>
<accession>A0ABX8RY99</accession>
<organism evidence="4 5">
    <name type="scientific">Nocardia iowensis</name>
    <dbReference type="NCBI Taxonomy" id="204891"/>
    <lineage>
        <taxon>Bacteria</taxon>
        <taxon>Bacillati</taxon>
        <taxon>Actinomycetota</taxon>
        <taxon>Actinomycetes</taxon>
        <taxon>Mycobacteriales</taxon>
        <taxon>Nocardiaceae</taxon>
        <taxon>Nocardia</taxon>
    </lineage>
</organism>
<protein>
    <submittedName>
        <fullName evidence="4">NADP-dependent oxidoreductase</fullName>
    </submittedName>
</protein>
<dbReference type="Pfam" id="PF16884">
    <property type="entry name" value="ADH_N_2"/>
    <property type="match status" value="1"/>
</dbReference>